<accession>A0A061E7C1</accession>
<gene>
    <name evidence="5" type="ORF">TCM_010785</name>
</gene>
<evidence type="ECO:0000256" key="3">
    <source>
        <dbReference type="ARBA" id="ARBA00023284"/>
    </source>
</evidence>
<keyword evidence="1" id="KW-0813">Transport</keyword>
<dbReference type="SUPFAM" id="SSF52833">
    <property type="entry name" value="Thioredoxin-like"/>
    <property type="match status" value="1"/>
</dbReference>
<sequence length="202" mass="22549">MRGKSVFRPFLVREAFNFRSISSTSSSFPLNQNYLISTPKTNSSIPSKPSSNSISAKFNLSSPFSNFSRTFCSVPPPQFKEDSLPVPPNVVPIKSEEEFNTALSKAEGESVPAVFYFTAVWCAPCKYISPVMEELARRNPHVTTNKIDIDEEALASTLKKLNITAVPTVHFFIEGKKKDEVVGADITRIVQTMNKLYMKKND</sequence>
<evidence type="ECO:0000313" key="5">
    <source>
        <dbReference type="EMBL" id="EOY00866.1"/>
    </source>
</evidence>
<dbReference type="AlphaFoldDB" id="A0A061E7C1"/>
<dbReference type="InterPro" id="IPR013766">
    <property type="entry name" value="Thioredoxin_domain"/>
</dbReference>
<evidence type="ECO:0000256" key="1">
    <source>
        <dbReference type="ARBA" id="ARBA00022982"/>
    </source>
</evidence>
<keyword evidence="1" id="KW-0249">Electron transport</keyword>
<evidence type="ECO:0000256" key="2">
    <source>
        <dbReference type="ARBA" id="ARBA00023157"/>
    </source>
</evidence>
<dbReference type="Proteomes" id="UP000026915">
    <property type="component" value="Chromosome 2"/>
</dbReference>
<keyword evidence="6" id="KW-1185">Reference proteome</keyword>
<proteinExistence type="predicted"/>
<dbReference type="Gramene" id="EOY00866">
    <property type="protein sequence ID" value="EOY00866"/>
    <property type="gene ID" value="TCM_010785"/>
</dbReference>
<organism evidence="5 6">
    <name type="scientific">Theobroma cacao</name>
    <name type="common">Cacao</name>
    <name type="synonym">Cocoa</name>
    <dbReference type="NCBI Taxonomy" id="3641"/>
    <lineage>
        <taxon>Eukaryota</taxon>
        <taxon>Viridiplantae</taxon>
        <taxon>Streptophyta</taxon>
        <taxon>Embryophyta</taxon>
        <taxon>Tracheophyta</taxon>
        <taxon>Spermatophyta</taxon>
        <taxon>Magnoliopsida</taxon>
        <taxon>eudicotyledons</taxon>
        <taxon>Gunneridae</taxon>
        <taxon>Pentapetalae</taxon>
        <taxon>rosids</taxon>
        <taxon>malvids</taxon>
        <taxon>Malvales</taxon>
        <taxon>Malvaceae</taxon>
        <taxon>Byttnerioideae</taxon>
        <taxon>Theobroma</taxon>
    </lineage>
</organism>
<feature type="domain" description="Thioredoxin" evidence="4">
    <location>
        <begin position="80"/>
        <end position="202"/>
    </location>
</feature>
<dbReference type="EMBL" id="CM001880">
    <property type="protein sequence ID" value="EOY00866.1"/>
    <property type="molecule type" value="Genomic_DNA"/>
</dbReference>
<dbReference type="Gene3D" id="3.40.30.10">
    <property type="entry name" value="Glutaredoxin"/>
    <property type="match status" value="1"/>
</dbReference>
<evidence type="ECO:0000259" key="4">
    <source>
        <dbReference type="PROSITE" id="PS51352"/>
    </source>
</evidence>
<dbReference type="InterPro" id="IPR036249">
    <property type="entry name" value="Thioredoxin-like_sf"/>
</dbReference>
<keyword evidence="3" id="KW-0676">Redox-active center</keyword>
<dbReference type="Pfam" id="PF00085">
    <property type="entry name" value="Thioredoxin"/>
    <property type="match status" value="1"/>
</dbReference>
<reference evidence="5 6" key="1">
    <citation type="journal article" date="2013" name="Genome Biol.">
        <title>The genome sequence of the most widely cultivated cacao type and its use to identify candidate genes regulating pod color.</title>
        <authorList>
            <person name="Motamayor J.C."/>
            <person name="Mockaitis K."/>
            <person name="Schmutz J."/>
            <person name="Haiminen N."/>
            <person name="Iii D.L."/>
            <person name="Cornejo O."/>
            <person name="Findley S.D."/>
            <person name="Zheng P."/>
            <person name="Utro F."/>
            <person name="Royaert S."/>
            <person name="Saski C."/>
            <person name="Jenkins J."/>
            <person name="Podicheti R."/>
            <person name="Zhao M."/>
            <person name="Scheffler B.E."/>
            <person name="Stack J.C."/>
            <person name="Feltus F.A."/>
            <person name="Mustiga G.M."/>
            <person name="Amores F."/>
            <person name="Phillips W."/>
            <person name="Marelli J.P."/>
            <person name="May G.D."/>
            <person name="Shapiro H."/>
            <person name="Ma J."/>
            <person name="Bustamante C.D."/>
            <person name="Schnell R.J."/>
            <person name="Main D."/>
            <person name="Gilbert D."/>
            <person name="Parida L."/>
            <person name="Kuhn D.N."/>
        </authorList>
    </citation>
    <scope>NUCLEOTIDE SEQUENCE [LARGE SCALE GENOMIC DNA]</scope>
    <source>
        <strain evidence="6">cv. Matina 1-6</strain>
    </source>
</reference>
<dbReference type="PANTHER" id="PTHR46115">
    <property type="entry name" value="THIOREDOXIN-LIKE PROTEIN 1"/>
    <property type="match status" value="1"/>
</dbReference>
<keyword evidence="2" id="KW-1015">Disulfide bond</keyword>
<protein>
    <submittedName>
        <fullName evidence="5">Thioredoxin O2, putative isoform 2</fullName>
    </submittedName>
</protein>
<dbReference type="FunFam" id="3.40.30.10:FF:000245">
    <property type="entry name" value="Thioredoxin"/>
    <property type="match status" value="1"/>
</dbReference>
<evidence type="ECO:0000313" key="6">
    <source>
        <dbReference type="Proteomes" id="UP000026915"/>
    </source>
</evidence>
<dbReference type="CDD" id="cd02947">
    <property type="entry name" value="TRX_family"/>
    <property type="match status" value="1"/>
</dbReference>
<dbReference type="PROSITE" id="PS51352">
    <property type="entry name" value="THIOREDOXIN_2"/>
    <property type="match status" value="1"/>
</dbReference>
<name>A0A061E7C1_THECC</name>